<dbReference type="AlphaFoldDB" id="S8D8P0"/>
<name>S8D8P0_9LAMI</name>
<dbReference type="SUPFAM" id="SSF81383">
    <property type="entry name" value="F-box domain"/>
    <property type="match status" value="1"/>
</dbReference>
<evidence type="ECO:0000313" key="2">
    <source>
        <dbReference type="EMBL" id="EPS59068.1"/>
    </source>
</evidence>
<accession>S8D8P0</accession>
<keyword evidence="3" id="KW-1185">Reference proteome</keyword>
<dbReference type="GO" id="GO:0005634">
    <property type="term" value="C:nucleus"/>
    <property type="evidence" value="ECO:0007669"/>
    <property type="project" value="TreeGrafter"/>
</dbReference>
<feature type="non-terminal residue" evidence="2">
    <location>
        <position position="110"/>
    </location>
</feature>
<dbReference type="InterPro" id="IPR001810">
    <property type="entry name" value="F-box_dom"/>
</dbReference>
<gene>
    <name evidence="2" type="ORF">M569_15743</name>
</gene>
<dbReference type="Pfam" id="PF12937">
    <property type="entry name" value="F-box-like"/>
    <property type="match status" value="1"/>
</dbReference>
<dbReference type="GO" id="GO:0061458">
    <property type="term" value="P:reproductive system development"/>
    <property type="evidence" value="ECO:0007669"/>
    <property type="project" value="TreeGrafter"/>
</dbReference>
<reference evidence="2 3" key="1">
    <citation type="journal article" date="2013" name="BMC Genomics">
        <title>The miniature genome of a carnivorous plant Genlisea aurea contains a low number of genes and short non-coding sequences.</title>
        <authorList>
            <person name="Leushkin E.V."/>
            <person name="Sutormin R.A."/>
            <person name="Nabieva E.R."/>
            <person name="Penin A.A."/>
            <person name="Kondrashov A.S."/>
            <person name="Logacheva M.D."/>
        </authorList>
    </citation>
    <scope>NUCLEOTIDE SEQUENCE [LARGE SCALE GENOMIC DNA]</scope>
</reference>
<dbReference type="Gene3D" id="1.20.1280.50">
    <property type="match status" value="1"/>
</dbReference>
<proteinExistence type="predicted"/>
<protein>
    <submittedName>
        <fullName evidence="2">Reduced male fertility protein</fullName>
    </submittedName>
</protein>
<feature type="domain" description="F-box" evidence="1">
    <location>
        <begin position="34"/>
        <end position="73"/>
    </location>
</feature>
<dbReference type="EMBL" id="AUSU01008657">
    <property type="protein sequence ID" value="EPS59068.1"/>
    <property type="molecule type" value="Genomic_DNA"/>
</dbReference>
<dbReference type="PANTHER" id="PTHR47149">
    <property type="entry name" value="F-BOX PROTEIN RMF"/>
    <property type="match status" value="1"/>
</dbReference>
<sequence>MGKRLRKTRSICCCISPRSLHLPRHVFSCYEADVWTEIAKYLDGASLMMLALTCKWFYTVMMEDTVWKQACLRDLQVADPGKVAYKWIKLYAAAFDGSHSYMFRQTEKHI</sequence>
<dbReference type="InterPro" id="IPR036047">
    <property type="entry name" value="F-box-like_dom_sf"/>
</dbReference>
<comment type="caution">
    <text evidence="2">The sequence shown here is derived from an EMBL/GenBank/DDBJ whole genome shotgun (WGS) entry which is preliminary data.</text>
</comment>
<evidence type="ECO:0000259" key="1">
    <source>
        <dbReference type="Pfam" id="PF12937"/>
    </source>
</evidence>
<evidence type="ECO:0000313" key="3">
    <source>
        <dbReference type="Proteomes" id="UP000015453"/>
    </source>
</evidence>
<dbReference type="PANTHER" id="PTHR47149:SF1">
    <property type="entry name" value="F-BOX PROTEIN RMF"/>
    <property type="match status" value="1"/>
</dbReference>
<dbReference type="OrthoDB" id="1706769at2759"/>
<dbReference type="Proteomes" id="UP000015453">
    <property type="component" value="Unassembled WGS sequence"/>
</dbReference>
<organism evidence="2 3">
    <name type="scientific">Genlisea aurea</name>
    <dbReference type="NCBI Taxonomy" id="192259"/>
    <lineage>
        <taxon>Eukaryota</taxon>
        <taxon>Viridiplantae</taxon>
        <taxon>Streptophyta</taxon>
        <taxon>Embryophyta</taxon>
        <taxon>Tracheophyta</taxon>
        <taxon>Spermatophyta</taxon>
        <taxon>Magnoliopsida</taxon>
        <taxon>eudicotyledons</taxon>
        <taxon>Gunneridae</taxon>
        <taxon>Pentapetalae</taxon>
        <taxon>asterids</taxon>
        <taxon>lamiids</taxon>
        <taxon>Lamiales</taxon>
        <taxon>Lentibulariaceae</taxon>
        <taxon>Genlisea</taxon>
    </lineage>
</organism>